<comment type="caution">
    <text evidence="1">The sequence shown here is derived from an EMBL/GenBank/DDBJ whole genome shotgun (WGS) entry which is preliminary data.</text>
</comment>
<dbReference type="Proteomes" id="UP000606786">
    <property type="component" value="Unassembled WGS sequence"/>
</dbReference>
<reference evidence="1" key="1">
    <citation type="submission" date="2020-11" db="EMBL/GenBank/DDBJ databases">
        <authorList>
            <person name="Whitehead M."/>
        </authorList>
    </citation>
    <scope>NUCLEOTIDE SEQUENCE</scope>
    <source>
        <strain evidence="1">EGII</strain>
    </source>
</reference>
<accession>A0A811UYP2</accession>
<evidence type="ECO:0000313" key="2">
    <source>
        <dbReference type="Proteomes" id="UP000606786"/>
    </source>
</evidence>
<dbReference type="AlphaFoldDB" id="A0A811UYP2"/>
<gene>
    <name evidence="1" type="ORF">CCAP1982_LOCUS12197</name>
</gene>
<dbReference type="EMBL" id="CAJHJT010000034">
    <property type="protein sequence ID" value="CAD7003761.1"/>
    <property type="molecule type" value="Genomic_DNA"/>
</dbReference>
<name>A0A811UYP2_CERCA</name>
<keyword evidence="2" id="KW-1185">Reference proteome</keyword>
<sequence>MQFNVVPRLDADGLDFRRQVVCRWNLALGAVMCHWRTLNSAIDQRARGKLNVRGGSCHGGCRSWHVAGDYQFSIMITIQA</sequence>
<protein>
    <submittedName>
        <fullName evidence="1">(Mediterranean fruit fly) hypothetical protein</fullName>
    </submittedName>
</protein>
<organism evidence="1 2">
    <name type="scientific">Ceratitis capitata</name>
    <name type="common">Mediterranean fruit fly</name>
    <name type="synonym">Tephritis capitata</name>
    <dbReference type="NCBI Taxonomy" id="7213"/>
    <lineage>
        <taxon>Eukaryota</taxon>
        <taxon>Metazoa</taxon>
        <taxon>Ecdysozoa</taxon>
        <taxon>Arthropoda</taxon>
        <taxon>Hexapoda</taxon>
        <taxon>Insecta</taxon>
        <taxon>Pterygota</taxon>
        <taxon>Neoptera</taxon>
        <taxon>Endopterygota</taxon>
        <taxon>Diptera</taxon>
        <taxon>Brachycera</taxon>
        <taxon>Muscomorpha</taxon>
        <taxon>Tephritoidea</taxon>
        <taxon>Tephritidae</taxon>
        <taxon>Ceratitis</taxon>
        <taxon>Ceratitis</taxon>
    </lineage>
</organism>
<evidence type="ECO:0000313" key="1">
    <source>
        <dbReference type="EMBL" id="CAD7003761.1"/>
    </source>
</evidence>
<proteinExistence type="predicted"/>